<dbReference type="EMBL" id="RJLS01000005">
    <property type="protein sequence ID" value="RNM25494.1"/>
    <property type="molecule type" value="Genomic_DNA"/>
</dbReference>
<dbReference type="Gene3D" id="2.160.10.10">
    <property type="entry name" value="Hexapeptide repeat proteins"/>
    <property type="match status" value="1"/>
</dbReference>
<proteinExistence type="predicted"/>
<protein>
    <submittedName>
        <fullName evidence="1">Uncharacterized protein</fullName>
    </submittedName>
</protein>
<comment type="caution">
    <text evidence="1">The sequence shown here is derived from an EMBL/GenBank/DDBJ whole genome shotgun (WGS) entry which is preliminary data.</text>
</comment>
<sequence length="210" mass="22375">MINVDVFDRVRIQNGFLTISKLVELCDKGNIIYDLFSVLISENTKIGTGNIFYSNVIVSVSNGHTLKIGDKNVFYSNTVIEASAGDIFVGSENQFGEGGVTIKANRAGASIEIGSYGRYLGGASIFGTCLLESGSQILGQITVDSCHLQNGGGWREPNPDNRGGLLKGYGIARNVTVEKGRVINGAGSFDESMLELQSSYHPAAKSAVNK</sequence>
<dbReference type="Proteomes" id="UP000271870">
    <property type="component" value="Unassembled WGS sequence"/>
</dbReference>
<dbReference type="InterPro" id="IPR011004">
    <property type="entry name" value="Trimer_LpxA-like_sf"/>
</dbReference>
<dbReference type="RefSeq" id="WP_033568484.1">
    <property type="nucleotide sequence ID" value="NZ_JSYG01000010.1"/>
</dbReference>
<name>A0ABX9WXX7_9GAMM</name>
<gene>
    <name evidence="1" type="ORF">EFS38_06115</name>
</gene>
<keyword evidence="2" id="KW-1185">Reference proteome</keyword>
<evidence type="ECO:0000313" key="1">
    <source>
        <dbReference type="EMBL" id="RNM25494.1"/>
    </source>
</evidence>
<reference evidence="1 2" key="1">
    <citation type="submission" date="2018-11" db="EMBL/GenBank/DDBJ databases">
        <title>Characterization of surface water Dickeya isolates.</title>
        <authorList>
            <person name="Van Gijsegem F."/>
            <person name="Pedron J."/>
        </authorList>
    </citation>
    <scope>NUCLEOTIDE SEQUENCE [LARGE SCALE GENOMIC DNA]</scope>
    <source>
        <strain evidence="1 2">FVG10-MFV-A16</strain>
    </source>
</reference>
<dbReference type="SUPFAM" id="SSF51161">
    <property type="entry name" value="Trimeric LpxA-like enzymes"/>
    <property type="match status" value="1"/>
</dbReference>
<organism evidence="1 2">
    <name type="scientific">Dickeya undicola</name>
    <dbReference type="NCBI Taxonomy" id="1577887"/>
    <lineage>
        <taxon>Bacteria</taxon>
        <taxon>Pseudomonadati</taxon>
        <taxon>Pseudomonadota</taxon>
        <taxon>Gammaproteobacteria</taxon>
        <taxon>Enterobacterales</taxon>
        <taxon>Pectobacteriaceae</taxon>
        <taxon>Dickeya</taxon>
    </lineage>
</organism>
<evidence type="ECO:0000313" key="2">
    <source>
        <dbReference type="Proteomes" id="UP000271870"/>
    </source>
</evidence>
<accession>A0ABX9WXX7</accession>